<evidence type="ECO:0000313" key="2">
    <source>
        <dbReference type="Proteomes" id="UP000827872"/>
    </source>
</evidence>
<organism evidence="1 2">
    <name type="scientific">Sphaerodactylus townsendi</name>
    <dbReference type="NCBI Taxonomy" id="933632"/>
    <lineage>
        <taxon>Eukaryota</taxon>
        <taxon>Metazoa</taxon>
        <taxon>Chordata</taxon>
        <taxon>Craniata</taxon>
        <taxon>Vertebrata</taxon>
        <taxon>Euteleostomi</taxon>
        <taxon>Lepidosauria</taxon>
        <taxon>Squamata</taxon>
        <taxon>Bifurcata</taxon>
        <taxon>Gekkota</taxon>
        <taxon>Sphaerodactylidae</taxon>
        <taxon>Sphaerodactylus</taxon>
    </lineage>
</organism>
<proteinExistence type="predicted"/>
<reference evidence="1" key="1">
    <citation type="submission" date="2021-08" db="EMBL/GenBank/DDBJ databases">
        <title>The first chromosome-level gecko genome reveals the dynamic sex chromosomes of Neotropical dwarf geckos (Sphaerodactylidae: Sphaerodactylus).</title>
        <authorList>
            <person name="Pinto B.J."/>
            <person name="Keating S.E."/>
            <person name="Gamble T."/>
        </authorList>
    </citation>
    <scope>NUCLEOTIDE SEQUENCE</scope>
    <source>
        <strain evidence="1">TG3544</strain>
    </source>
</reference>
<evidence type="ECO:0000313" key="1">
    <source>
        <dbReference type="EMBL" id="KAH7988736.1"/>
    </source>
</evidence>
<protein>
    <submittedName>
        <fullName evidence="1">Uncharacterized protein</fullName>
    </submittedName>
</protein>
<gene>
    <name evidence="1" type="ORF">K3G42_021170</name>
</gene>
<sequence>MPNPEGPDPDWEPLRSLGFISWRCVSCYGTLPRGPSRYPEPSVGTVERKPEQPGICNYLRPTSAKPELDSERRNGYAAASRERERAGRFSGPGSFPGQTSEVGKGRKQQSGEIVRFNGNAAYPEKWEAAAGNTFLGQARALCL</sequence>
<name>A0ACB8E8A7_9SAUR</name>
<dbReference type="Proteomes" id="UP000827872">
    <property type="component" value="Linkage Group LG10"/>
</dbReference>
<dbReference type="EMBL" id="CM037623">
    <property type="protein sequence ID" value="KAH7988736.1"/>
    <property type="molecule type" value="Genomic_DNA"/>
</dbReference>
<keyword evidence="2" id="KW-1185">Reference proteome</keyword>
<comment type="caution">
    <text evidence="1">The sequence shown here is derived from an EMBL/GenBank/DDBJ whole genome shotgun (WGS) entry which is preliminary data.</text>
</comment>
<accession>A0ACB8E8A7</accession>